<dbReference type="PROSITE" id="PS00211">
    <property type="entry name" value="ABC_TRANSPORTER_1"/>
    <property type="match status" value="2"/>
</dbReference>
<dbReference type="AlphaFoldDB" id="A0A2M9G601"/>
<keyword evidence="2" id="KW-0813">Transport</keyword>
<evidence type="ECO:0000256" key="6">
    <source>
        <dbReference type="ARBA" id="ARBA00022741"/>
    </source>
</evidence>
<dbReference type="InterPro" id="IPR050107">
    <property type="entry name" value="ABC_carbohydrate_import_ATPase"/>
</dbReference>
<dbReference type="GO" id="GO:0005524">
    <property type="term" value="F:ATP binding"/>
    <property type="evidence" value="ECO:0007669"/>
    <property type="project" value="UniProtKB-KW"/>
</dbReference>
<evidence type="ECO:0000313" key="11">
    <source>
        <dbReference type="EMBL" id="PJK31132.1"/>
    </source>
</evidence>
<evidence type="ECO:0000256" key="7">
    <source>
        <dbReference type="ARBA" id="ARBA00022840"/>
    </source>
</evidence>
<dbReference type="PANTHER" id="PTHR43790">
    <property type="entry name" value="CARBOHYDRATE TRANSPORT ATP-BINDING PROTEIN MG119-RELATED"/>
    <property type="match status" value="1"/>
</dbReference>
<protein>
    <submittedName>
        <fullName evidence="11">ABC transporter</fullName>
    </submittedName>
</protein>
<keyword evidence="5" id="KW-0677">Repeat</keyword>
<dbReference type="OrthoDB" id="9805029at2"/>
<dbReference type="Gene3D" id="3.40.50.300">
    <property type="entry name" value="P-loop containing nucleotide triphosphate hydrolases"/>
    <property type="match status" value="2"/>
</dbReference>
<keyword evidence="7" id="KW-0067">ATP-binding</keyword>
<dbReference type="Pfam" id="PF00005">
    <property type="entry name" value="ABC_tran"/>
    <property type="match status" value="2"/>
</dbReference>
<evidence type="ECO:0000256" key="5">
    <source>
        <dbReference type="ARBA" id="ARBA00022737"/>
    </source>
</evidence>
<accession>A0A2M9G601</accession>
<dbReference type="RefSeq" id="WP_109796250.1">
    <property type="nucleotide sequence ID" value="NZ_PHIG01000007.1"/>
</dbReference>
<dbReference type="SUPFAM" id="SSF52540">
    <property type="entry name" value="P-loop containing nucleoside triphosphate hydrolases"/>
    <property type="match status" value="2"/>
</dbReference>
<keyword evidence="4" id="KW-0762">Sugar transport</keyword>
<evidence type="ECO:0000259" key="10">
    <source>
        <dbReference type="PROSITE" id="PS50893"/>
    </source>
</evidence>
<evidence type="ECO:0000313" key="12">
    <source>
        <dbReference type="Proteomes" id="UP000229498"/>
    </source>
</evidence>
<evidence type="ECO:0000256" key="4">
    <source>
        <dbReference type="ARBA" id="ARBA00022597"/>
    </source>
</evidence>
<organism evidence="11 12">
    <name type="scientific">Minwuia thermotolerans</name>
    <dbReference type="NCBI Taxonomy" id="2056226"/>
    <lineage>
        <taxon>Bacteria</taxon>
        <taxon>Pseudomonadati</taxon>
        <taxon>Pseudomonadota</taxon>
        <taxon>Alphaproteobacteria</taxon>
        <taxon>Minwuiales</taxon>
        <taxon>Minwuiaceae</taxon>
        <taxon>Minwuia</taxon>
    </lineage>
</organism>
<feature type="domain" description="ABC transporter" evidence="10">
    <location>
        <begin position="254"/>
        <end position="500"/>
    </location>
</feature>
<dbReference type="SMART" id="SM00382">
    <property type="entry name" value="AAA"/>
    <property type="match status" value="1"/>
</dbReference>
<evidence type="ECO:0000256" key="9">
    <source>
        <dbReference type="ARBA" id="ARBA00023136"/>
    </source>
</evidence>
<comment type="subcellular location">
    <subcellularLocation>
        <location evidence="1">Cell membrane</location>
        <topology evidence="1">Peripheral membrane protein</topology>
    </subcellularLocation>
</comment>
<keyword evidence="8" id="KW-1278">Translocase</keyword>
<gene>
    <name evidence="11" type="ORF">CVT23_02540</name>
</gene>
<dbReference type="EMBL" id="PHIG01000007">
    <property type="protein sequence ID" value="PJK31132.1"/>
    <property type="molecule type" value="Genomic_DNA"/>
</dbReference>
<name>A0A2M9G601_9PROT</name>
<dbReference type="InterPro" id="IPR017871">
    <property type="entry name" value="ABC_transporter-like_CS"/>
</dbReference>
<dbReference type="GO" id="GO:0016887">
    <property type="term" value="F:ATP hydrolysis activity"/>
    <property type="evidence" value="ECO:0007669"/>
    <property type="project" value="InterPro"/>
</dbReference>
<sequence length="504" mass="53618">MEDVPLLELNGVARSFPGVVANRDVSLAVGRGSIHALLGENGAGKSTLVKIIYGVLRPDAGQMFVNGRRHRPQKPADARAAGIGMVFQHFSLFDAMTVEENIALGLPADAIGDDLEHRIRAVSAEYGLKVDPTRRVDDLSVGEKQRVEIVRCLLQSPSLLIMDEPTSVLTPQEAEKLFDILRRLRDRGCSVLYISHKLDEIRAICDAATVLRRGEVVARCDPRKETARSLAAMMIGAELPPPRRAKQTPGDVRLKVDDLSLPAVSEFGTALRGISFELRAGEILGIGGVAGNGQTELMEALIGERPSARRETIVLDGKPVGTRGPVGRRARGMAFVPEERIGHGAVSEMSLAENAIISARGGQGLVRRGFLSFLSAAGYAKRVIEVFRVAATGASAPAGSLSGGNLQKFVVGREVLQEPGVLIAAQPTWGVDAGSAAEIHAALDRLAAAGAAVLVISQDLDELLAISDRFAVLSEGRLSRPRPTGELDIETIGLMMGGRLEEAA</sequence>
<dbReference type="PROSITE" id="PS50893">
    <property type="entry name" value="ABC_TRANSPORTER_2"/>
    <property type="match status" value="2"/>
</dbReference>
<dbReference type="InterPro" id="IPR003439">
    <property type="entry name" value="ABC_transporter-like_ATP-bd"/>
</dbReference>
<feature type="domain" description="ABC transporter" evidence="10">
    <location>
        <begin position="7"/>
        <end position="238"/>
    </location>
</feature>
<dbReference type="CDD" id="cd03216">
    <property type="entry name" value="ABC_Carb_Monos_I"/>
    <property type="match status" value="1"/>
</dbReference>
<keyword evidence="9" id="KW-0472">Membrane</keyword>
<evidence type="ECO:0000256" key="2">
    <source>
        <dbReference type="ARBA" id="ARBA00022448"/>
    </source>
</evidence>
<evidence type="ECO:0000256" key="1">
    <source>
        <dbReference type="ARBA" id="ARBA00004202"/>
    </source>
</evidence>
<dbReference type="InterPro" id="IPR003593">
    <property type="entry name" value="AAA+_ATPase"/>
</dbReference>
<keyword evidence="6" id="KW-0547">Nucleotide-binding</keyword>
<dbReference type="CDD" id="cd03215">
    <property type="entry name" value="ABC_Carb_Monos_II"/>
    <property type="match status" value="1"/>
</dbReference>
<comment type="caution">
    <text evidence="11">The sequence shown here is derived from an EMBL/GenBank/DDBJ whole genome shotgun (WGS) entry which is preliminary data.</text>
</comment>
<keyword evidence="12" id="KW-1185">Reference proteome</keyword>
<dbReference type="PANTHER" id="PTHR43790:SF4">
    <property type="entry name" value="GUANOSINE IMPORT ATP-BINDING PROTEIN NUPO"/>
    <property type="match status" value="1"/>
</dbReference>
<dbReference type="InterPro" id="IPR027417">
    <property type="entry name" value="P-loop_NTPase"/>
</dbReference>
<evidence type="ECO:0000256" key="3">
    <source>
        <dbReference type="ARBA" id="ARBA00022475"/>
    </source>
</evidence>
<keyword evidence="3" id="KW-1003">Cell membrane</keyword>
<proteinExistence type="predicted"/>
<reference evidence="11 12" key="1">
    <citation type="submission" date="2017-11" db="EMBL/GenBank/DDBJ databases">
        <title>Draft genome sequence of Rhizobiales bacterium SY3-13.</title>
        <authorList>
            <person name="Sun C."/>
        </authorList>
    </citation>
    <scope>NUCLEOTIDE SEQUENCE [LARGE SCALE GENOMIC DNA]</scope>
    <source>
        <strain evidence="11 12">SY3-13</strain>
    </source>
</reference>
<dbReference type="FunFam" id="3.40.50.300:FF:000127">
    <property type="entry name" value="Ribose import ATP-binding protein RbsA"/>
    <property type="match status" value="1"/>
</dbReference>
<dbReference type="Proteomes" id="UP000229498">
    <property type="component" value="Unassembled WGS sequence"/>
</dbReference>
<evidence type="ECO:0000256" key="8">
    <source>
        <dbReference type="ARBA" id="ARBA00022967"/>
    </source>
</evidence>
<dbReference type="GO" id="GO:0005886">
    <property type="term" value="C:plasma membrane"/>
    <property type="evidence" value="ECO:0007669"/>
    <property type="project" value="UniProtKB-SubCell"/>
</dbReference>